<dbReference type="AlphaFoldDB" id="A0A1I4XCJ7"/>
<evidence type="ECO:0000256" key="1">
    <source>
        <dbReference type="SAM" id="Phobius"/>
    </source>
</evidence>
<evidence type="ECO:0000313" key="3">
    <source>
        <dbReference type="Proteomes" id="UP000199149"/>
    </source>
</evidence>
<keyword evidence="1" id="KW-0472">Membrane</keyword>
<feature type="transmembrane region" description="Helical" evidence="1">
    <location>
        <begin position="87"/>
        <end position="106"/>
    </location>
</feature>
<accession>A0A1I4XCJ7</accession>
<keyword evidence="1" id="KW-1133">Transmembrane helix</keyword>
<gene>
    <name evidence="2" type="ORF">SAMN05421738_108187</name>
</gene>
<evidence type="ECO:0000313" key="2">
    <source>
        <dbReference type="EMBL" id="SFN23030.1"/>
    </source>
</evidence>
<reference evidence="3" key="1">
    <citation type="submission" date="2016-10" db="EMBL/GenBank/DDBJ databases">
        <authorList>
            <person name="Varghese N."/>
            <person name="Submissions S."/>
        </authorList>
    </citation>
    <scope>NUCLEOTIDE SEQUENCE [LARGE SCALE GENOMIC DNA]</scope>
    <source>
        <strain evidence="3">XJ109</strain>
    </source>
</reference>
<dbReference type="Proteomes" id="UP000199149">
    <property type="component" value="Unassembled WGS sequence"/>
</dbReference>
<feature type="transmembrane region" description="Helical" evidence="1">
    <location>
        <begin position="180"/>
        <end position="197"/>
    </location>
</feature>
<dbReference type="EMBL" id="FOUZ01000008">
    <property type="protein sequence ID" value="SFN23030.1"/>
    <property type="molecule type" value="Genomic_DNA"/>
</dbReference>
<dbReference type="STRING" id="684065.SAMN05421738_108187"/>
<protein>
    <recommendedName>
        <fullName evidence="4">Sulfatase</fullName>
    </recommendedName>
</protein>
<feature type="transmembrane region" description="Helical" evidence="1">
    <location>
        <begin position="54"/>
        <end position="75"/>
    </location>
</feature>
<name>A0A1I4XCJ7_9FLAO</name>
<sequence length="203" mass="24023">MFKNLFKSRYSILLFFSLLFLLISFLLRFIFAVWVKGEFDWNIGSLMHTLFYGLIYDISVVSCFTLFLSFYYLILPNKFINSVFDRAFVYFIFTLYLVIIYFTFFAEVTFWDEFKSRFNFIAVDYLIYTYEVVKNIQESYPLPILIGGIVLITGLTLFITKKRNVFYDTFNSKPKTSQKFGVFALNLILVIGSLYVLNQSCPK</sequence>
<keyword evidence="1" id="KW-0812">Transmembrane</keyword>
<organism evidence="2 3">
    <name type="scientific">Algoriella xinjiangensis</name>
    <dbReference type="NCBI Taxonomy" id="684065"/>
    <lineage>
        <taxon>Bacteria</taxon>
        <taxon>Pseudomonadati</taxon>
        <taxon>Bacteroidota</taxon>
        <taxon>Flavobacteriia</taxon>
        <taxon>Flavobacteriales</taxon>
        <taxon>Weeksellaceae</taxon>
        <taxon>Algoriella</taxon>
    </lineage>
</organism>
<evidence type="ECO:0008006" key="4">
    <source>
        <dbReference type="Google" id="ProtNLM"/>
    </source>
</evidence>
<proteinExistence type="predicted"/>
<feature type="transmembrane region" description="Helical" evidence="1">
    <location>
        <begin position="12"/>
        <end position="34"/>
    </location>
</feature>
<dbReference type="RefSeq" id="WP_177190297.1">
    <property type="nucleotide sequence ID" value="NZ_FOUZ01000008.1"/>
</dbReference>
<keyword evidence="3" id="KW-1185">Reference proteome</keyword>
<feature type="transmembrane region" description="Helical" evidence="1">
    <location>
        <begin position="140"/>
        <end position="159"/>
    </location>
</feature>